<evidence type="ECO:0000313" key="1">
    <source>
        <dbReference type="EMBL" id="QPJ60605.1"/>
    </source>
</evidence>
<protein>
    <submittedName>
        <fullName evidence="1">Uncharacterized protein</fullName>
    </submittedName>
</protein>
<proteinExistence type="predicted"/>
<evidence type="ECO:0000313" key="2">
    <source>
        <dbReference type="Proteomes" id="UP000594688"/>
    </source>
</evidence>
<dbReference type="Proteomes" id="UP000594688">
    <property type="component" value="Chromosome"/>
</dbReference>
<dbReference type="KEGG" id="nli:G3M70_01365"/>
<dbReference type="EMBL" id="CP048685">
    <property type="protein sequence ID" value="QPJ60605.1"/>
    <property type="molecule type" value="Genomic_DNA"/>
</dbReference>
<gene>
    <name evidence="1" type="ORF">G3M70_01365</name>
</gene>
<sequence length="134" mass="15322">MPFYNNQTRNNFPTIPALFLLLFFLVAFGPSPAFGGDKQSRKLWKSLTYLKSVPEISWIEVDGKNIILGWNGYPPNFSRINRTAAKKVSRKVRGEIKVYSVKEHLKGWRPKKDALAHLCHSLGEGGRLKFTNCR</sequence>
<name>A0A7T0FYJ9_9BACT</name>
<organism evidence="1 2">
    <name type="scientific">Candidatus Nitronauta litoralis</name>
    <dbReference type="NCBI Taxonomy" id="2705533"/>
    <lineage>
        <taxon>Bacteria</taxon>
        <taxon>Pseudomonadati</taxon>
        <taxon>Nitrospinota/Tectimicrobiota group</taxon>
        <taxon>Nitrospinota</taxon>
        <taxon>Nitrospinia</taxon>
        <taxon>Nitrospinales</taxon>
        <taxon>Nitrospinaceae</taxon>
        <taxon>Candidatus Nitronauta</taxon>
    </lineage>
</organism>
<dbReference type="AlphaFoldDB" id="A0A7T0FYJ9"/>
<reference evidence="1 2" key="1">
    <citation type="submission" date="2020-02" db="EMBL/GenBank/DDBJ databases">
        <title>Genomic and physiological characterization of two novel Nitrospinaceae genera.</title>
        <authorList>
            <person name="Mueller A.J."/>
            <person name="Jung M.-Y."/>
            <person name="Strachan C.R."/>
            <person name="Herbold C.W."/>
            <person name="Kirkegaard R.H."/>
            <person name="Daims H."/>
        </authorList>
    </citation>
    <scope>NUCLEOTIDE SEQUENCE [LARGE SCALE GENOMIC DNA]</scope>
    <source>
        <strain evidence="1">EB</strain>
    </source>
</reference>
<accession>A0A7T0FYJ9</accession>